<evidence type="ECO:0000256" key="7">
    <source>
        <dbReference type="RuleBase" id="RU362125"/>
    </source>
</evidence>
<evidence type="ECO:0000313" key="12">
    <source>
        <dbReference type="Proteomes" id="UP000272528"/>
    </source>
</evidence>
<evidence type="ECO:0000256" key="2">
    <source>
        <dbReference type="ARBA" id="ARBA00009347"/>
    </source>
</evidence>
<comment type="catalytic activity">
    <reaction evidence="6">
        <text>a 2,3-saturated acyl-CoA + A = a 2,3-dehydroacyl-CoA + AH2</text>
        <dbReference type="Rhea" id="RHEA:48608"/>
        <dbReference type="ChEBI" id="CHEBI:13193"/>
        <dbReference type="ChEBI" id="CHEBI:17499"/>
        <dbReference type="ChEBI" id="CHEBI:60015"/>
        <dbReference type="ChEBI" id="CHEBI:65111"/>
    </reaction>
</comment>
<dbReference type="InterPro" id="IPR009100">
    <property type="entry name" value="AcylCoA_DH/oxidase_NM_dom_sf"/>
</dbReference>
<dbReference type="PANTHER" id="PTHR43884">
    <property type="entry name" value="ACYL-COA DEHYDROGENASE"/>
    <property type="match status" value="1"/>
</dbReference>
<dbReference type="KEGG" id="palb:EJC50_08495"/>
<dbReference type="SUPFAM" id="SSF56645">
    <property type="entry name" value="Acyl-CoA dehydrogenase NM domain-like"/>
    <property type="match status" value="1"/>
</dbReference>
<feature type="domain" description="Acyl-CoA dehydrogenase/oxidase N-terminal" evidence="10">
    <location>
        <begin position="6"/>
        <end position="117"/>
    </location>
</feature>
<name>A0A3Q8X3K9_9BACL</name>
<keyword evidence="4 7" id="KW-0274">FAD</keyword>
<evidence type="ECO:0000259" key="10">
    <source>
        <dbReference type="Pfam" id="PF02771"/>
    </source>
</evidence>
<feature type="domain" description="Acyl-CoA dehydrogenase/oxidase C-terminal" evidence="8">
    <location>
        <begin position="236"/>
        <end position="371"/>
    </location>
</feature>
<dbReference type="SUPFAM" id="SSF47203">
    <property type="entry name" value="Acyl-CoA dehydrogenase C-terminal domain-like"/>
    <property type="match status" value="1"/>
</dbReference>
<protein>
    <submittedName>
        <fullName evidence="11">Acyl-CoA dehydrogenase</fullName>
    </submittedName>
</protein>
<dbReference type="RefSeq" id="WP_126014498.1">
    <property type="nucleotide sequence ID" value="NZ_CP034437.1"/>
</dbReference>
<dbReference type="Pfam" id="PF02770">
    <property type="entry name" value="Acyl-CoA_dh_M"/>
    <property type="match status" value="1"/>
</dbReference>
<dbReference type="Pfam" id="PF00441">
    <property type="entry name" value="Acyl-CoA_dh_1"/>
    <property type="match status" value="1"/>
</dbReference>
<dbReference type="GO" id="GO:0050660">
    <property type="term" value="F:flavin adenine dinucleotide binding"/>
    <property type="evidence" value="ECO:0007669"/>
    <property type="project" value="InterPro"/>
</dbReference>
<dbReference type="OrthoDB" id="9802447at2"/>
<dbReference type="InterPro" id="IPR036250">
    <property type="entry name" value="AcylCo_DH-like_C"/>
</dbReference>
<evidence type="ECO:0000256" key="5">
    <source>
        <dbReference type="ARBA" id="ARBA00023002"/>
    </source>
</evidence>
<organism evidence="11 12">
    <name type="scientific">Paenibacillus albus</name>
    <dbReference type="NCBI Taxonomy" id="2495582"/>
    <lineage>
        <taxon>Bacteria</taxon>
        <taxon>Bacillati</taxon>
        <taxon>Bacillota</taxon>
        <taxon>Bacilli</taxon>
        <taxon>Bacillales</taxon>
        <taxon>Paenibacillaceae</taxon>
        <taxon>Paenibacillus</taxon>
    </lineage>
</organism>
<comment type="cofactor">
    <cofactor evidence="1 7">
        <name>FAD</name>
        <dbReference type="ChEBI" id="CHEBI:57692"/>
    </cofactor>
</comment>
<comment type="similarity">
    <text evidence="2 7">Belongs to the acyl-CoA dehydrogenase family.</text>
</comment>
<dbReference type="FunFam" id="1.20.140.10:FF:000004">
    <property type="entry name" value="Acyl-CoA dehydrogenase FadE25"/>
    <property type="match status" value="1"/>
</dbReference>
<keyword evidence="12" id="KW-1185">Reference proteome</keyword>
<evidence type="ECO:0000256" key="6">
    <source>
        <dbReference type="ARBA" id="ARBA00052546"/>
    </source>
</evidence>
<evidence type="ECO:0000256" key="1">
    <source>
        <dbReference type="ARBA" id="ARBA00001974"/>
    </source>
</evidence>
<dbReference type="Pfam" id="PF02771">
    <property type="entry name" value="Acyl-CoA_dh_N"/>
    <property type="match status" value="1"/>
</dbReference>
<dbReference type="Gene3D" id="1.20.140.10">
    <property type="entry name" value="Butyryl-CoA Dehydrogenase, subunit A, domain 3"/>
    <property type="match status" value="1"/>
</dbReference>
<dbReference type="GO" id="GO:0003995">
    <property type="term" value="F:acyl-CoA dehydrogenase activity"/>
    <property type="evidence" value="ECO:0007669"/>
    <property type="project" value="InterPro"/>
</dbReference>
<dbReference type="Proteomes" id="UP000272528">
    <property type="component" value="Chromosome"/>
</dbReference>
<sequence length="392" mass="41884">MDFQLTDEQLMIREMAARFAENEIARAANSLDEAELFDRNSFQAMAELGFTGLPWPEAAGGAGGGFVGFVLVLEELSRVSASLGAALWAHVYLAAWPLYTYGSGETKRSYLKALIDGTRIGSGVLPGTVSGSTSLRIGVAAREEAEAEEEGYVLDGVQKYVLGGTTADFFIIYAETGLSKAGRRKRYSAFVVDRDCPGLVIQPVTKKLGLRSAGMAHLKFTQSRISKRQRIGREGQGGAIAKLAAASVRYGLAAVAAGIAQGAADAALAYAKERTQFGKPIAKHQAVAFMLADMRTAADASRLLVYQAAHHEDSEGAADDKMSGMALAFAADASMTSTIQAVQVFGGYGYMKEFAVERYMRDAKAVQICKGLELAVPKLPRRKGGRHRHGHG</sequence>
<keyword evidence="3 7" id="KW-0285">Flavoprotein</keyword>
<feature type="domain" description="Acyl-CoA oxidase/dehydrogenase middle" evidence="9">
    <location>
        <begin position="145"/>
        <end position="222"/>
    </location>
</feature>
<dbReference type="AlphaFoldDB" id="A0A3Q8X3K9"/>
<dbReference type="InterPro" id="IPR037069">
    <property type="entry name" value="AcylCoA_DH/ox_N_sf"/>
</dbReference>
<dbReference type="Gene3D" id="2.40.110.10">
    <property type="entry name" value="Butyryl-CoA Dehydrogenase, subunit A, domain 2"/>
    <property type="match status" value="1"/>
</dbReference>
<dbReference type="PROSITE" id="PS00073">
    <property type="entry name" value="ACYL_COA_DH_2"/>
    <property type="match status" value="1"/>
</dbReference>
<dbReference type="InterPro" id="IPR009075">
    <property type="entry name" value="AcylCo_DH/oxidase_C"/>
</dbReference>
<dbReference type="FunFam" id="1.10.540.10:FF:000002">
    <property type="entry name" value="Acyl-CoA dehydrogenase FadE19"/>
    <property type="match status" value="1"/>
</dbReference>
<reference evidence="12" key="1">
    <citation type="submission" date="2018-12" db="EMBL/GenBank/DDBJ databases">
        <title>Genome sequence of Peanibacillus sp.</title>
        <authorList>
            <person name="Subramani G."/>
            <person name="Srinivasan S."/>
            <person name="Kim M.K."/>
        </authorList>
    </citation>
    <scope>NUCLEOTIDE SEQUENCE [LARGE SCALE GENOMIC DNA]</scope>
    <source>
        <strain evidence="12">18JY67-1</strain>
    </source>
</reference>
<gene>
    <name evidence="11" type="ORF">EJC50_08495</name>
</gene>
<evidence type="ECO:0000313" key="11">
    <source>
        <dbReference type="EMBL" id="AZN39681.1"/>
    </source>
</evidence>
<evidence type="ECO:0000259" key="8">
    <source>
        <dbReference type="Pfam" id="PF00441"/>
    </source>
</evidence>
<dbReference type="InterPro" id="IPR046373">
    <property type="entry name" value="Acyl-CoA_Oxase/DH_mid-dom_sf"/>
</dbReference>
<dbReference type="EMBL" id="CP034437">
    <property type="protein sequence ID" value="AZN39681.1"/>
    <property type="molecule type" value="Genomic_DNA"/>
</dbReference>
<accession>A0A3Q8X3K9</accession>
<keyword evidence="5 7" id="KW-0560">Oxidoreductase</keyword>
<dbReference type="InterPro" id="IPR006089">
    <property type="entry name" value="Acyl-CoA_DH_CS"/>
</dbReference>
<dbReference type="PIRSF" id="PIRSF016578">
    <property type="entry name" value="HsaA"/>
    <property type="match status" value="1"/>
</dbReference>
<dbReference type="PANTHER" id="PTHR43884:SF41">
    <property type="entry name" value="ACYL-COA DEHYDROGENASE"/>
    <property type="match status" value="1"/>
</dbReference>
<dbReference type="Gene3D" id="1.10.540.10">
    <property type="entry name" value="Acyl-CoA dehydrogenase/oxidase, N-terminal domain"/>
    <property type="match status" value="1"/>
</dbReference>
<dbReference type="InterPro" id="IPR006091">
    <property type="entry name" value="Acyl-CoA_Oxase/DH_mid-dom"/>
</dbReference>
<evidence type="ECO:0000256" key="4">
    <source>
        <dbReference type="ARBA" id="ARBA00022827"/>
    </source>
</evidence>
<evidence type="ECO:0000259" key="9">
    <source>
        <dbReference type="Pfam" id="PF02770"/>
    </source>
</evidence>
<dbReference type="InterPro" id="IPR013786">
    <property type="entry name" value="AcylCoA_DH/ox_N"/>
</dbReference>
<evidence type="ECO:0000256" key="3">
    <source>
        <dbReference type="ARBA" id="ARBA00022630"/>
    </source>
</evidence>
<proteinExistence type="inferred from homology"/>